<protein>
    <submittedName>
        <fullName evidence="1">Uncharacterized protein</fullName>
    </submittedName>
</protein>
<proteinExistence type="predicted"/>
<accession>A0A8T3A4L2</accession>
<dbReference type="EMBL" id="JAGYWB010000018">
    <property type="protein sequence ID" value="KAI0491467.1"/>
    <property type="molecule type" value="Genomic_DNA"/>
</dbReference>
<keyword evidence="2" id="KW-1185">Reference proteome</keyword>
<gene>
    <name evidence="1" type="ORF">KFK09_025727</name>
</gene>
<organism evidence="1 2">
    <name type="scientific">Dendrobium nobile</name>
    <name type="common">Orchid</name>
    <dbReference type="NCBI Taxonomy" id="94219"/>
    <lineage>
        <taxon>Eukaryota</taxon>
        <taxon>Viridiplantae</taxon>
        <taxon>Streptophyta</taxon>
        <taxon>Embryophyta</taxon>
        <taxon>Tracheophyta</taxon>
        <taxon>Spermatophyta</taxon>
        <taxon>Magnoliopsida</taxon>
        <taxon>Liliopsida</taxon>
        <taxon>Asparagales</taxon>
        <taxon>Orchidaceae</taxon>
        <taxon>Epidendroideae</taxon>
        <taxon>Malaxideae</taxon>
        <taxon>Dendrobiinae</taxon>
        <taxon>Dendrobium</taxon>
    </lineage>
</organism>
<reference evidence="1" key="1">
    <citation type="journal article" date="2022" name="Front. Genet.">
        <title>Chromosome-Scale Assembly of the Dendrobium nobile Genome Provides Insights Into the Molecular Mechanism of the Biosynthesis of the Medicinal Active Ingredient of Dendrobium.</title>
        <authorList>
            <person name="Xu Q."/>
            <person name="Niu S.-C."/>
            <person name="Li K.-L."/>
            <person name="Zheng P.-J."/>
            <person name="Zhang X.-J."/>
            <person name="Jia Y."/>
            <person name="Liu Y."/>
            <person name="Niu Y.-X."/>
            <person name="Yu L.-H."/>
            <person name="Chen D.-F."/>
            <person name="Zhang G.-Q."/>
        </authorList>
    </citation>
    <scope>NUCLEOTIDE SEQUENCE</scope>
    <source>
        <tissue evidence="1">Leaf</tissue>
    </source>
</reference>
<comment type="caution">
    <text evidence="1">The sequence shown here is derived from an EMBL/GenBank/DDBJ whole genome shotgun (WGS) entry which is preliminary data.</text>
</comment>
<dbReference type="Proteomes" id="UP000829196">
    <property type="component" value="Unassembled WGS sequence"/>
</dbReference>
<sequence>MSTVDWRHRPLTVQIDQLICSSLVHLLDDEGTFPIGYEFATNFSVWNDWSSQHHDQFSLKCSRMHHTIEGFCHSSMLDFQVLLSL</sequence>
<evidence type="ECO:0000313" key="2">
    <source>
        <dbReference type="Proteomes" id="UP000829196"/>
    </source>
</evidence>
<evidence type="ECO:0000313" key="1">
    <source>
        <dbReference type="EMBL" id="KAI0491467.1"/>
    </source>
</evidence>
<dbReference type="AlphaFoldDB" id="A0A8T3A4L2"/>
<name>A0A8T3A4L2_DENNO</name>